<dbReference type="HOGENOM" id="CLU_3142994_0_0_1"/>
<dbReference type="EMBL" id="AMYD01003961">
    <property type="protein sequence ID" value="EQB44565.1"/>
    <property type="molecule type" value="Genomic_DNA"/>
</dbReference>
<name>T0L8S0_COLGC</name>
<evidence type="ECO:0000313" key="2">
    <source>
        <dbReference type="Proteomes" id="UP000015530"/>
    </source>
</evidence>
<proteinExistence type="predicted"/>
<comment type="caution">
    <text evidence="1">The sequence shown here is derived from an EMBL/GenBank/DDBJ whole genome shotgun (WGS) entry which is preliminary data.</text>
</comment>
<protein>
    <submittedName>
        <fullName evidence="1">Uncharacterized protein</fullName>
    </submittedName>
</protein>
<evidence type="ECO:0000313" key="1">
    <source>
        <dbReference type="EMBL" id="EQB44565.1"/>
    </source>
</evidence>
<dbReference type="AlphaFoldDB" id="T0L8S0"/>
<organism evidence="1 2">
    <name type="scientific">Colletotrichum gloeosporioides (strain Cg-14)</name>
    <name type="common">Anthracnose fungus</name>
    <name type="synonym">Glomerella cingulata</name>
    <dbReference type="NCBI Taxonomy" id="1237896"/>
    <lineage>
        <taxon>Eukaryota</taxon>
        <taxon>Fungi</taxon>
        <taxon>Dikarya</taxon>
        <taxon>Ascomycota</taxon>
        <taxon>Pezizomycotina</taxon>
        <taxon>Sordariomycetes</taxon>
        <taxon>Hypocreomycetidae</taxon>
        <taxon>Glomerellales</taxon>
        <taxon>Glomerellaceae</taxon>
        <taxon>Colletotrichum</taxon>
        <taxon>Colletotrichum gloeosporioides species complex</taxon>
    </lineage>
</organism>
<reference evidence="2" key="1">
    <citation type="journal article" date="2013" name="Mol. Plant Microbe Interact.">
        <title>Global aspects of pacC regulation of pathogenicity genes in Colletotrichum gloeosporioides as revealed by transcriptome analysis.</title>
        <authorList>
            <person name="Alkan N."/>
            <person name="Meng X."/>
            <person name="Friedlander G."/>
            <person name="Reuveni E."/>
            <person name="Sukno S."/>
            <person name="Sherman A."/>
            <person name="Thon M."/>
            <person name="Fluhr R."/>
            <person name="Prusky D."/>
        </authorList>
    </citation>
    <scope>NUCLEOTIDE SEQUENCE [LARGE SCALE GENOMIC DNA]</scope>
    <source>
        <strain evidence="2">Cg-14</strain>
    </source>
</reference>
<sequence>MSPAACHGTSAEVLAIIHEPITVYRVPKTWRLQDLTTLYNIPCTPTRRA</sequence>
<dbReference type="Proteomes" id="UP000015530">
    <property type="component" value="Unassembled WGS sequence"/>
</dbReference>
<accession>T0L8S0</accession>
<gene>
    <name evidence="1" type="ORF">CGLO_16678</name>
</gene>